<keyword evidence="1" id="KW-0812">Transmembrane</keyword>
<evidence type="ECO:0000313" key="3">
    <source>
        <dbReference type="Proteomes" id="UP000078287"/>
    </source>
</evidence>
<feature type="transmembrane region" description="Helical" evidence="1">
    <location>
        <begin position="173"/>
        <end position="192"/>
    </location>
</feature>
<comment type="caution">
    <text evidence="2">The sequence shown here is derived from an EMBL/GenBank/DDBJ whole genome shotgun (WGS) entry which is preliminary data.</text>
</comment>
<feature type="transmembrane region" description="Helical" evidence="1">
    <location>
        <begin position="212"/>
        <end position="232"/>
    </location>
</feature>
<dbReference type="OrthoDB" id="157137at2"/>
<evidence type="ECO:0008006" key="4">
    <source>
        <dbReference type="Google" id="ProtNLM"/>
    </source>
</evidence>
<dbReference type="STRING" id="1707952.A6A03_05590"/>
<dbReference type="GO" id="GO:0140359">
    <property type="term" value="F:ABC-type transporter activity"/>
    <property type="evidence" value="ECO:0007669"/>
    <property type="project" value="InterPro"/>
</dbReference>
<feature type="transmembrane region" description="Helical" evidence="1">
    <location>
        <begin position="56"/>
        <end position="75"/>
    </location>
</feature>
<reference evidence="2 3" key="1">
    <citation type="submission" date="2016-04" db="EMBL/GenBank/DDBJ databases">
        <title>Chloroflexus islandicus sp. nov., a thermophilic filamentous anoxygenic phototrophic bacterium from geyser Strokkur (Iceland).</title>
        <authorList>
            <person name="Gaisin V.A."/>
            <person name="Kalashnikov A.M."/>
            <person name="Sukhacheva M.V."/>
            <person name="Grouzdev D.S."/>
            <person name="Ivanov T.M."/>
            <person name="Kuznetsov B."/>
            <person name="Gorlenko V.M."/>
        </authorList>
    </citation>
    <scope>NUCLEOTIDE SEQUENCE [LARGE SCALE GENOMIC DNA]</scope>
    <source>
        <strain evidence="3">isl-2</strain>
    </source>
</reference>
<protein>
    <recommendedName>
        <fullName evidence="4">ABC-2 type transporter</fullName>
    </recommendedName>
</protein>
<organism evidence="2 3">
    <name type="scientific">Chloroflexus islandicus</name>
    <dbReference type="NCBI Taxonomy" id="1707952"/>
    <lineage>
        <taxon>Bacteria</taxon>
        <taxon>Bacillati</taxon>
        <taxon>Chloroflexota</taxon>
        <taxon>Chloroflexia</taxon>
        <taxon>Chloroflexales</taxon>
        <taxon>Chloroflexineae</taxon>
        <taxon>Chloroflexaceae</taxon>
        <taxon>Chloroflexus</taxon>
    </lineage>
</organism>
<keyword evidence="1" id="KW-0472">Membrane</keyword>
<feature type="transmembrane region" description="Helical" evidence="1">
    <location>
        <begin position="96"/>
        <end position="125"/>
    </location>
</feature>
<accession>A0A178LSX6</accession>
<feature type="transmembrane region" description="Helical" evidence="1">
    <location>
        <begin position="137"/>
        <end position="161"/>
    </location>
</feature>
<keyword evidence="3" id="KW-1185">Reference proteome</keyword>
<dbReference type="RefSeq" id="WP_066791455.1">
    <property type="nucleotide sequence ID" value="NZ_LWQS01000114.1"/>
</dbReference>
<dbReference type="EMBL" id="LWQS01000114">
    <property type="protein sequence ID" value="OAN37114.1"/>
    <property type="molecule type" value="Genomic_DNA"/>
</dbReference>
<name>A0A178LSX6_9CHLR</name>
<dbReference type="PANTHER" id="PTHR43471">
    <property type="entry name" value="ABC TRANSPORTER PERMEASE"/>
    <property type="match status" value="1"/>
</dbReference>
<dbReference type="Proteomes" id="UP000078287">
    <property type="component" value="Unassembled WGS sequence"/>
</dbReference>
<gene>
    <name evidence="2" type="ORF">A6A03_05590</name>
</gene>
<dbReference type="AlphaFoldDB" id="A0A178LSX6"/>
<proteinExistence type="predicted"/>
<keyword evidence="1" id="KW-1133">Transmembrane helix</keyword>
<feature type="transmembrane region" description="Helical" evidence="1">
    <location>
        <begin position="26"/>
        <end position="44"/>
    </location>
</feature>
<sequence length="243" mass="26460">MLTDIWTVMRKELQEAFNLGDRVGKFGLLFMMFSFGILLPWQMGRSWVESPITLVYWSWVPLFLVNAVVADSFAGERERHTLETLLASRLPDQAILFGKLLAALAYGVGLTWASLLVGLVTINLFHGEGRLLFYPPAVALGVIGISLLSGGLAAGAGVLVSLRAKSVQQATQVLSIAIMALIFIPTFGLQALPAAWQERLWNIVSGWNVTQAVLVAIAVLAVLNSVLIGAAMRRFQRARLIAD</sequence>
<dbReference type="PANTHER" id="PTHR43471:SF3">
    <property type="entry name" value="ABC TRANSPORTER PERMEASE PROTEIN NATB"/>
    <property type="match status" value="1"/>
</dbReference>
<evidence type="ECO:0000313" key="2">
    <source>
        <dbReference type="EMBL" id="OAN37114.1"/>
    </source>
</evidence>
<evidence type="ECO:0000256" key="1">
    <source>
        <dbReference type="SAM" id="Phobius"/>
    </source>
</evidence>
<dbReference type="GO" id="GO:0005886">
    <property type="term" value="C:plasma membrane"/>
    <property type="evidence" value="ECO:0007669"/>
    <property type="project" value="UniProtKB-SubCell"/>
</dbReference>
<dbReference type="Pfam" id="PF12679">
    <property type="entry name" value="ABC2_membrane_2"/>
    <property type="match status" value="1"/>
</dbReference>